<dbReference type="InterPro" id="IPR010982">
    <property type="entry name" value="Lambda_DNA-bd_dom_sf"/>
</dbReference>
<dbReference type="PANTHER" id="PTHR46558:SF11">
    <property type="entry name" value="HTH-TYPE TRANSCRIPTIONAL REGULATOR XRE"/>
    <property type="match status" value="1"/>
</dbReference>
<comment type="caution">
    <text evidence="3">The sequence shown here is derived from an EMBL/GenBank/DDBJ whole genome shotgun (WGS) entry which is preliminary data.</text>
</comment>
<sequence>MLGDRLKELRESRKLTQDKLAEILGISRGTYAHYEINKRKPDYDMLIKLADYYGVTTDFLLRGESQEAQDNIFNEEARRILEDPDTLVAAADGKITASILEAAQRIIADQLKSGRQPGDIKNGNKK</sequence>
<dbReference type="InterPro" id="IPR001387">
    <property type="entry name" value="Cro/C1-type_HTH"/>
</dbReference>
<dbReference type="CDD" id="cd00093">
    <property type="entry name" value="HTH_XRE"/>
    <property type="match status" value="1"/>
</dbReference>
<gene>
    <name evidence="3" type="ORF">SC09_Contig17orf00458</name>
</gene>
<protein>
    <submittedName>
        <fullName evidence="3">Transcriptional regulator</fullName>
    </submittedName>
</protein>
<dbReference type="PROSITE" id="PS50943">
    <property type="entry name" value="HTH_CROC1"/>
    <property type="match status" value="1"/>
</dbReference>
<dbReference type="SMART" id="SM00530">
    <property type="entry name" value="HTH_XRE"/>
    <property type="match status" value="1"/>
</dbReference>
<dbReference type="PANTHER" id="PTHR46558">
    <property type="entry name" value="TRACRIPTIONAL REGULATORY PROTEIN-RELATED-RELATED"/>
    <property type="match status" value="1"/>
</dbReference>
<evidence type="ECO:0000256" key="1">
    <source>
        <dbReference type="ARBA" id="ARBA00023125"/>
    </source>
</evidence>
<dbReference type="PATRIC" id="fig|1423.173.peg.380"/>
<name>A0A0D1KX17_BACIU</name>
<proteinExistence type="predicted"/>
<evidence type="ECO:0000259" key="2">
    <source>
        <dbReference type="PROSITE" id="PS50943"/>
    </source>
</evidence>
<accession>A0A0D1KX17</accession>
<dbReference type="EMBL" id="JXBC01000001">
    <property type="protein sequence ID" value="KIU13260.1"/>
    <property type="molecule type" value="Genomic_DNA"/>
</dbReference>
<keyword evidence="1" id="KW-0238">DNA-binding</keyword>
<dbReference type="Gene3D" id="1.10.260.40">
    <property type="entry name" value="lambda repressor-like DNA-binding domains"/>
    <property type="match status" value="1"/>
</dbReference>
<dbReference type="Proteomes" id="UP000032247">
    <property type="component" value="Unassembled WGS sequence"/>
</dbReference>
<dbReference type="GO" id="GO:0003677">
    <property type="term" value="F:DNA binding"/>
    <property type="evidence" value="ECO:0007669"/>
    <property type="project" value="UniProtKB-KW"/>
</dbReference>
<dbReference type="Pfam" id="PF12844">
    <property type="entry name" value="HTH_19"/>
    <property type="match status" value="1"/>
</dbReference>
<reference evidence="3 4" key="1">
    <citation type="submission" date="2014-12" db="EMBL/GenBank/DDBJ databases">
        <title>Comparative genome analysis of Bacillus coagulans HM-08, Clostridium butyricum HM-68, Bacillus subtilis HM-66 and Bacillus licheniformis BL-09.</title>
        <authorList>
            <person name="Zhang H."/>
        </authorList>
    </citation>
    <scope>NUCLEOTIDE SEQUENCE [LARGE SCALE GENOMIC DNA]</scope>
    <source>
        <strain evidence="3 4">HM-66</strain>
    </source>
</reference>
<feature type="domain" description="HTH cro/C1-type" evidence="2">
    <location>
        <begin position="6"/>
        <end position="60"/>
    </location>
</feature>
<evidence type="ECO:0000313" key="3">
    <source>
        <dbReference type="EMBL" id="KIU13260.1"/>
    </source>
</evidence>
<organism evidence="3 4">
    <name type="scientific">Bacillus subtilis</name>
    <dbReference type="NCBI Taxonomy" id="1423"/>
    <lineage>
        <taxon>Bacteria</taxon>
        <taxon>Bacillati</taxon>
        <taxon>Bacillota</taxon>
        <taxon>Bacilli</taxon>
        <taxon>Bacillales</taxon>
        <taxon>Bacillaceae</taxon>
        <taxon>Bacillus</taxon>
    </lineage>
</organism>
<dbReference type="AlphaFoldDB" id="A0A0D1KX17"/>
<dbReference type="SUPFAM" id="SSF47413">
    <property type="entry name" value="lambda repressor-like DNA-binding domains"/>
    <property type="match status" value="1"/>
</dbReference>
<evidence type="ECO:0000313" key="4">
    <source>
        <dbReference type="Proteomes" id="UP000032247"/>
    </source>
</evidence>